<keyword evidence="1" id="KW-0175">Coiled coil</keyword>
<dbReference type="PANTHER" id="PTHR23030">
    <property type="entry name" value="PCD6 INTERACTING PROTEIN-RELATED"/>
    <property type="match status" value="1"/>
</dbReference>
<reference evidence="4" key="1">
    <citation type="submission" date="2020-05" db="UniProtKB">
        <authorList>
            <consortium name="EnsemblMetazoa"/>
        </authorList>
    </citation>
    <scope>IDENTIFICATION</scope>
    <source>
        <strain evidence="4">TTRI</strain>
    </source>
</reference>
<feature type="domain" description="BRO1" evidence="3">
    <location>
        <begin position="1"/>
        <end position="168"/>
    </location>
</feature>
<dbReference type="VEuPathDB" id="VectorBase:GAUT036787"/>
<sequence length="396" mass="43943">MKEVVIAKLCCQCEEIYADVLKAMQKYSRTLWEKGLICRSAKQIGEEFALLRKAVELFKAAQTRFGNATYLDGHFTRAKRNLTESTKDNEFIHNEMIPNVNSLATPGKAQLAKPITLASPLSSNFKDIFNELVTMELHRYRGTLDETERMLDEERASDKQLRNQFKEKWTRISSDKLTEMFDGVVDEPALSLVHIGQVLSPLQAQVKESIERQQSLVSDVQVAHSEFVSETGTSGNARDKLCEELATAYDSFIELLGNLKEETKFYNDLTEKEELMKDLTRESTRQAPAPTPTLPSHYSSTSGSGVDVSTTDGSASSMPTATIGSIAGIPYPQSVQGMPMPYGATSNVSHLSYAPPPMPQGFNPYATLPYPGTPFQYSGFPQGPPPGHYGHNRQII</sequence>
<feature type="compositionally biased region" description="Low complexity" evidence="2">
    <location>
        <begin position="299"/>
        <end position="314"/>
    </location>
</feature>
<dbReference type="AlphaFoldDB" id="A0A1A9VGV1"/>
<proteinExistence type="predicted"/>
<dbReference type="Pfam" id="PF03097">
    <property type="entry name" value="BRO1"/>
    <property type="match status" value="1"/>
</dbReference>
<keyword evidence="5" id="KW-1185">Reference proteome</keyword>
<dbReference type="InterPro" id="IPR004328">
    <property type="entry name" value="BRO1_dom"/>
</dbReference>
<dbReference type="Gene3D" id="1.20.120.560">
    <property type="entry name" value="alix/aip1 in complex with the ypdl late domain"/>
    <property type="match status" value="1"/>
</dbReference>
<organism evidence="4 5">
    <name type="scientific">Glossina austeni</name>
    <name type="common">Savannah tsetse fly</name>
    <dbReference type="NCBI Taxonomy" id="7395"/>
    <lineage>
        <taxon>Eukaryota</taxon>
        <taxon>Metazoa</taxon>
        <taxon>Ecdysozoa</taxon>
        <taxon>Arthropoda</taxon>
        <taxon>Hexapoda</taxon>
        <taxon>Insecta</taxon>
        <taxon>Pterygota</taxon>
        <taxon>Neoptera</taxon>
        <taxon>Endopterygota</taxon>
        <taxon>Diptera</taxon>
        <taxon>Brachycera</taxon>
        <taxon>Muscomorpha</taxon>
        <taxon>Hippoboscoidea</taxon>
        <taxon>Glossinidae</taxon>
        <taxon>Glossina</taxon>
    </lineage>
</organism>
<evidence type="ECO:0000256" key="1">
    <source>
        <dbReference type="SAM" id="Coils"/>
    </source>
</evidence>
<dbReference type="InterPro" id="IPR025304">
    <property type="entry name" value="ALIX_V_dom"/>
</dbReference>
<evidence type="ECO:0000259" key="3">
    <source>
        <dbReference type="PROSITE" id="PS51180"/>
    </source>
</evidence>
<accession>A0A1A9VGV1</accession>
<feature type="coiled-coil region" evidence="1">
    <location>
        <begin position="137"/>
        <end position="164"/>
    </location>
</feature>
<dbReference type="Proteomes" id="UP000078200">
    <property type="component" value="Unassembled WGS sequence"/>
</dbReference>
<evidence type="ECO:0000313" key="4">
    <source>
        <dbReference type="EnsemblMetazoa" id="GAUT036787-PA"/>
    </source>
</evidence>
<dbReference type="PROSITE" id="PS51180">
    <property type="entry name" value="BRO1"/>
    <property type="match status" value="1"/>
</dbReference>
<evidence type="ECO:0000313" key="5">
    <source>
        <dbReference type="Proteomes" id="UP000078200"/>
    </source>
</evidence>
<evidence type="ECO:0000256" key="2">
    <source>
        <dbReference type="SAM" id="MobiDB-lite"/>
    </source>
</evidence>
<protein>
    <submittedName>
        <fullName evidence="4">BRO1 domain-containing protein</fullName>
    </submittedName>
</protein>
<dbReference type="STRING" id="7395.A0A1A9VGV1"/>
<feature type="region of interest" description="Disordered" evidence="2">
    <location>
        <begin position="281"/>
        <end position="317"/>
    </location>
</feature>
<dbReference type="EnsemblMetazoa" id="GAUT036787-RA">
    <property type="protein sequence ID" value="GAUT036787-PA"/>
    <property type="gene ID" value="GAUT036787"/>
</dbReference>
<dbReference type="InterPro" id="IPR038499">
    <property type="entry name" value="BRO1_sf"/>
</dbReference>
<dbReference type="GO" id="GO:0000281">
    <property type="term" value="P:mitotic cytokinesis"/>
    <property type="evidence" value="ECO:0007669"/>
    <property type="project" value="TreeGrafter"/>
</dbReference>
<dbReference type="Pfam" id="PF13949">
    <property type="entry name" value="ALIX_LYPXL_bnd"/>
    <property type="match status" value="1"/>
</dbReference>
<name>A0A1A9VGV1_GLOAU</name>
<dbReference type="PANTHER" id="PTHR23030:SF39">
    <property type="entry name" value="PROGRAMMED CELL DEATH 6-INTERACTING PROTEIN"/>
    <property type="match status" value="1"/>
</dbReference>
<dbReference type="Gene3D" id="1.25.40.280">
    <property type="entry name" value="alix/aip1 like domains"/>
    <property type="match status" value="1"/>
</dbReference>
<dbReference type="GO" id="GO:0005768">
    <property type="term" value="C:endosome"/>
    <property type="evidence" value="ECO:0007669"/>
    <property type="project" value="TreeGrafter"/>
</dbReference>